<feature type="compositionally biased region" description="Basic and acidic residues" evidence="1">
    <location>
        <begin position="283"/>
        <end position="332"/>
    </location>
</feature>
<proteinExistence type="predicted"/>
<sequence length="332" mass="36716">MKLQTALAAASCLASGANAIGGLGGMKIPGMGSPPKRPDGKPAPVPNWKWTDPFHPSTPEAAKRLNKFAAVCSNEKTFHAEEFLLDDLSEKPPHGILGYREGLKKVFSKLEYPGSWDGVDPHGYDRNLLMMAYDQVPLAVREWIEDRNRKEEDAAGLYAVFERAEGEVRPTATVSVAATPSVIPIKDRAGVDDKRIVIFAPGALYETLPLWVAEGSGCDSELLDISKYSPKPNDLGVIAYPTRHTTAKRRIGWRAMEFTVRADLLKLKRGEKLDPEIDAPAPKVEKKEETAVKTEEKKEEKKEEAPKTEEKKEEAPKEEEKKTEAAAEKDEL</sequence>
<comment type="caution">
    <text evidence="2">The sequence shown here is derived from an EMBL/GenBank/DDBJ whole genome shotgun (WGS) entry which is preliminary data.</text>
</comment>
<reference evidence="2" key="2">
    <citation type="submission" date="2023-05" db="EMBL/GenBank/DDBJ databases">
        <authorList>
            <consortium name="Lawrence Berkeley National Laboratory"/>
            <person name="Steindorff A."/>
            <person name="Hensen N."/>
            <person name="Bonometti L."/>
            <person name="Westerberg I."/>
            <person name="Brannstrom I.O."/>
            <person name="Guillou S."/>
            <person name="Cros-Aarteil S."/>
            <person name="Calhoun S."/>
            <person name="Haridas S."/>
            <person name="Kuo A."/>
            <person name="Mondo S."/>
            <person name="Pangilinan J."/>
            <person name="Riley R."/>
            <person name="Labutti K."/>
            <person name="Andreopoulos B."/>
            <person name="Lipzen A."/>
            <person name="Chen C."/>
            <person name="Yanf M."/>
            <person name="Daum C."/>
            <person name="Ng V."/>
            <person name="Clum A."/>
            <person name="Ohm R."/>
            <person name="Martin F."/>
            <person name="Silar P."/>
            <person name="Natvig D."/>
            <person name="Lalanne C."/>
            <person name="Gautier V."/>
            <person name="Ament-Velasquez S.L."/>
            <person name="Kruys A."/>
            <person name="Hutchinson M.I."/>
            <person name="Powell A.J."/>
            <person name="Barry K."/>
            <person name="Miller A.N."/>
            <person name="Grigoriev I.V."/>
            <person name="Debuchy R."/>
            <person name="Gladieux P."/>
            <person name="Thoren M.H."/>
            <person name="Johannesson H."/>
        </authorList>
    </citation>
    <scope>NUCLEOTIDE SEQUENCE</scope>
    <source>
        <strain evidence="2">PSN293</strain>
    </source>
</reference>
<evidence type="ECO:0000313" key="3">
    <source>
        <dbReference type="Proteomes" id="UP001301769"/>
    </source>
</evidence>
<name>A0AAN7B1S8_9PEZI</name>
<evidence type="ECO:0000313" key="2">
    <source>
        <dbReference type="EMBL" id="KAK4206737.1"/>
    </source>
</evidence>
<feature type="region of interest" description="Disordered" evidence="1">
    <location>
        <begin position="276"/>
        <end position="332"/>
    </location>
</feature>
<keyword evidence="3" id="KW-1185">Reference proteome</keyword>
<dbReference type="EMBL" id="MU858359">
    <property type="protein sequence ID" value="KAK4206737.1"/>
    <property type="molecule type" value="Genomic_DNA"/>
</dbReference>
<organism evidence="2 3">
    <name type="scientific">Rhypophila decipiens</name>
    <dbReference type="NCBI Taxonomy" id="261697"/>
    <lineage>
        <taxon>Eukaryota</taxon>
        <taxon>Fungi</taxon>
        <taxon>Dikarya</taxon>
        <taxon>Ascomycota</taxon>
        <taxon>Pezizomycotina</taxon>
        <taxon>Sordariomycetes</taxon>
        <taxon>Sordariomycetidae</taxon>
        <taxon>Sordariales</taxon>
        <taxon>Naviculisporaceae</taxon>
        <taxon>Rhypophila</taxon>
    </lineage>
</organism>
<dbReference type="Proteomes" id="UP001301769">
    <property type="component" value="Unassembled WGS sequence"/>
</dbReference>
<gene>
    <name evidence="2" type="ORF">QBC37DRAFT_393269</name>
</gene>
<evidence type="ECO:0000256" key="1">
    <source>
        <dbReference type="SAM" id="MobiDB-lite"/>
    </source>
</evidence>
<reference evidence="2" key="1">
    <citation type="journal article" date="2023" name="Mol. Phylogenet. Evol.">
        <title>Genome-scale phylogeny and comparative genomics of the fungal order Sordariales.</title>
        <authorList>
            <person name="Hensen N."/>
            <person name="Bonometti L."/>
            <person name="Westerberg I."/>
            <person name="Brannstrom I.O."/>
            <person name="Guillou S."/>
            <person name="Cros-Aarteil S."/>
            <person name="Calhoun S."/>
            <person name="Haridas S."/>
            <person name="Kuo A."/>
            <person name="Mondo S."/>
            <person name="Pangilinan J."/>
            <person name="Riley R."/>
            <person name="LaButti K."/>
            <person name="Andreopoulos B."/>
            <person name="Lipzen A."/>
            <person name="Chen C."/>
            <person name="Yan M."/>
            <person name="Daum C."/>
            <person name="Ng V."/>
            <person name="Clum A."/>
            <person name="Steindorff A."/>
            <person name="Ohm R.A."/>
            <person name="Martin F."/>
            <person name="Silar P."/>
            <person name="Natvig D.O."/>
            <person name="Lalanne C."/>
            <person name="Gautier V."/>
            <person name="Ament-Velasquez S.L."/>
            <person name="Kruys A."/>
            <person name="Hutchinson M.I."/>
            <person name="Powell A.J."/>
            <person name="Barry K."/>
            <person name="Miller A.N."/>
            <person name="Grigoriev I.V."/>
            <person name="Debuchy R."/>
            <person name="Gladieux P."/>
            <person name="Hiltunen Thoren M."/>
            <person name="Johannesson H."/>
        </authorList>
    </citation>
    <scope>NUCLEOTIDE SEQUENCE</scope>
    <source>
        <strain evidence="2">PSN293</strain>
    </source>
</reference>
<protein>
    <submittedName>
        <fullName evidence="2">Glucarate dehydratase</fullName>
    </submittedName>
</protein>
<dbReference type="AlphaFoldDB" id="A0AAN7B1S8"/>
<accession>A0AAN7B1S8</accession>